<dbReference type="Proteomes" id="UP000070560">
    <property type="component" value="Chromosome"/>
</dbReference>
<proteinExistence type="predicted"/>
<dbReference type="OrthoDB" id="7767370at2"/>
<dbReference type="PANTHER" id="PTHR47197">
    <property type="entry name" value="PROTEIN NIRF"/>
    <property type="match status" value="1"/>
</dbReference>
<evidence type="ECO:0000313" key="2">
    <source>
        <dbReference type="EMBL" id="AMM41599.1"/>
    </source>
</evidence>
<evidence type="ECO:0000313" key="3">
    <source>
        <dbReference type="Proteomes" id="UP000070560"/>
    </source>
</evidence>
<dbReference type="EMBL" id="CP013015">
    <property type="protein sequence ID" value="AMM41599.1"/>
    <property type="molecule type" value="Genomic_DNA"/>
</dbReference>
<dbReference type="InterPro" id="IPR051200">
    <property type="entry name" value="Host-pathogen_enzymatic-act"/>
</dbReference>
<organism evidence="2 3">
    <name type="scientific">Desulfofervidus auxilii</name>
    <dbReference type="NCBI Taxonomy" id="1621989"/>
    <lineage>
        <taxon>Bacteria</taxon>
        <taxon>Pseudomonadati</taxon>
        <taxon>Thermodesulfobacteriota</taxon>
        <taxon>Candidatus Desulfofervidia</taxon>
        <taxon>Candidatus Desulfofervidales</taxon>
        <taxon>Candidatus Desulfofervidaceae</taxon>
        <taxon>Candidatus Desulfofervidus</taxon>
    </lineage>
</organism>
<keyword evidence="3" id="KW-1185">Reference proteome</keyword>
<keyword evidence="1" id="KW-0732">Signal</keyword>
<dbReference type="Gene3D" id="2.130.10.10">
    <property type="entry name" value="YVTN repeat-like/Quinoprotein amine dehydrogenase"/>
    <property type="match status" value="1"/>
</dbReference>
<reference evidence="2 3" key="1">
    <citation type="submission" date="2015-10" db="EMBL/GenBank/DDBJ databases">
        <title>Candidatus Desulfofervidus auxilii, a hydrogenotrophic sulfate-reducing bacterium involved in the thermophilic anaerobic oxidation of methane.</title>
        <authorList>
            <person name="Krukenberg V."/>
            <person name="Richter M."/>
            <person name="Wegener G."/>
        </authorList>
    </citation>
    <scope>NUCLEOTIDE SEQUENCE [LARGE SCALE GENOMIC DNA]</scope>
    <source>
        <strain evidence="2 3">HS1</strain>
    </source>
</reference>
<name>A0A7U4QLL0_DESA2</name>
<feature type="signal peptide" evidence="1">
    <location>
        <begin position="1"/>
        <end position="28"/>
    </location>
</feature>
<dbReference type="RefSeq" id="WP_066064244.1">
    <property type="nucleotide sequence ID" value="NZ_CP013015.1"/>
</dbReference>
<dbReference type="AlphaFoldDB" id="A0A7U4QLL0"/>
<evidence type="ECO:0000256" key="1">
    <source>
        <dbReference type="SAM" id="SignalP"/>
    </source>
</evidence>
<evidence type="ECO:0008006" key="4">
    <source>
        <dbReference type="Google" id="ProtNLM"/>
    </source>
</evidence>
<feature type="chain" id="PRO_5031326271" description="Peptidase C39-like domain-containing protein" evidence="1">
    <location>
        <begin position="29"/>
        <end position="613"/>
    </location>
</feature>
<accession>A0A7U4QLL0</accession>
<dbReference type="SUPFAM" id="SSF63825">
    <property type="entry name" value="YWTD domain"/>
    <property type="match status" value="1"/>
</dbReference>
<dbReference type="PANTHER" id="PTHR47197:SF3">
    <property type="entry name" value="DIHYDRO-HEME D1 DEHYDROGENASE"/>
    <property type="match status" value="1"/>
</dbReference>
<gene>
    <name evidence="2" type="ORF">HS1_001805</name>
</gene>
<dbReference type="InterPro" id="IPR015943">
    <property type="entry name" value="WD40/YVTN_repeat-like_dom_sf"/>
</dbReference>
<dbReference type="KEGG" id="daw:HS1_001805"/>
<sequence length="613" mass="69481">MLNKNYITKYFGLLLTISILILSPTAWAQPLHSVMLSVPDHPEEALNWCGPATGQMIMEGYPSGNCSILQEDIWMAIQSYKAEAMWDTDPVGLKEAIKHLCPPAGTWVVHAETAPQALMYDVAYWMTTNKYPAAGLLNTLPHNTYTAHAEHWVAIRGIITDADPTLPGVTSVNLQFIWFNDPAVPLGDPSIERFVSGSTWYSEFQPVTKVGSSYHGKYVAIIEPPEVTGRAMAPAEVLIGKAITPKDALKYAARWVEEYKLYEMEPYKILRKAKPLKPLLVNKNYGGYYIIPYTLDGENAQAAVMVNAYTGSFQEVGVFKPVAYMPKEKAINIALKYLKVEKPKKVNAELIFPIGEQTVSRYFPMWKVTIDRKVLGVNRQGKIFTRIPCEEFYIPLPGIKPQGITWDGKYLWVVDEETKKLYGTDFRSGAILRSLDINIERPKGLAFDGKLIWVGDEKTKRIHAVNPDTGQIMKTIKMEIPKEKGFKSFEGITWDGKHLWTAFFAGFSSSFNQIDTESGRIIRSIFADCNPRGIASDGRYLWSICYNGKKLPSKIDRRKILEKEHEMLRSRVFIKDIKGMNPIGLVYDGQYLWYADRKLKRVFRVYPGGIEEK</sequence>
<protein>
    <recommendedName>
        <fullName evidence="4">Peptidase C39-like domain-containing protein</fullName>
    </recommendedName>
</protein>